<evidence type="ECO:0000313" key="5">
    <source>
        <dbReference type="Proteomes" id="UP001444661"/>
    </source>
</evidence>
<comment type="caution">
    <text evidence="4">The sequence shown here is derived from an EMBL/GenBank/DDBJ whole genome shotgun (WGS) entry which is preliminary data.</text>
</comment>
<dbReference type="SUPFAM" id="SSF48403">
    <property type="entry name" value="Ankyrin repeat"/>
    <property type="match status" value="1"/>
</dbReference>
<evidence type="ECO:0000256" key="1">
    <source>
        <dbReference type="ARBA" id="ARBA00022737"/>
    </source>
</evidence>
<reference evidence="4 5" key="1">
    <citation type="submission" date="2023-01" db="EMBL/GenBank/DDBJ databases">
        <title>Analysis of 21 Apiospora genomes using comparative genomics revels a genus with tremendous synthesis potential of carbohydrate active enzymes and secondary metabolites.</title>
        <authorList>
            <person name="Sorensen T."/>
        </authorList>
    </citation>
    <scope>NUCLEOTIDE SEQUENCE [LARGE SCALE GENOMIC DNA]</scope>
    <source>
        <strain evidence="4 5">CBS 33761</strain>
    </source>
</reference>
<gene>
    <name evidence="4" type="ORF">PG993_011936</name>
</gene>
<dbReference type="PANTHER" id="PTHR24198:SF165">
    <property type="entry name" value="ANKYRIN REPEAT-CONTAINING PROTEIN-RELATED"/>
    <property type="match status" value="1"/>
</dbReference>
<dbReference type="Pfam" id="PF12796">
    <property type="entry name" value="Ank_2"/>
    <property type="match status" value="1"/>
</dbReference>
<accession>A0ABR1S2G9</accession>
<dbReference type="PROSITE" id="PS50088">
    <property type="entry name" value="ANK_REPEAT"/>
    <property type="match status" value="1"/>
</dbReference>
<keyword evidence="2 3" id="KW-0040">ANK repeat</keyword>
<dbReference type="EMBL" id="JAQQWK010000011">
    <property type="protein sequence ID" value="KAK8023870.1"/>
    <property type="molecule type" value="Genomic_DNA"/>
</dbReference>
<keyword evidence="5" id="KW-1185">Reference proteome</keyword>
<dbReference type="SMART" id="SM00248">
    <property type="entry name" value="ANK"/>
    <property type="match status" value="4"/>
</dbReference>
<keyword evidence="1" id="KW-0677">Repeat</keyword>
<sequence length="347" mass="39135">MPSCPVDHAASCVSDELTCSEQDLSIDLFVAAIWFGKKDYIRQRVNESPDLFDDDDLTYIRSGVFGIGLWAAAIRGDVEMCRLLLPASPEARRRTAIWGNLVLIAAAFEQYEVFELAFEYHQNLVLDEADAHRTFEAADKFIRWPAAFERIRNLAAVEVDDAGLSRWLADSILHQHVERLRHHLRQGARLEPVYFASAYECTAPLMLALQTGNEAIVRILLDEAGANPRSPEWRTARLSWPPLALAVWKGSANLVRLLLNRGADPDAGAPPPLVVAVFEERPDLFRLLRDRGARLDPPWAGAWAMAVARMHGLESMVDMLIAEGVSADEVYHHAGERNEQTWWYRRL</sequence>
<dbReference type="Gene3D" id="1.25.40.20">
    <property type="entry name" value="Ankyrin repeat-containing domain"/>
    <property type="match status" value="1"/>
</dbReference>
<evidence type="ECO:0000256" key="3">
    <source>
        <dbReference type="PROSITE-ProRule" id="PRU00023"/>
    </source>
</evidence>
<proteinExistence type="predicted"/>
<dbReference type="PANTHER" id="PTHR24198">
    <property type="entry name" value="ANKYRIN REPEAT AND PROTEIN KINASE DOMAIN-CONTAINING PROTEIN"/>
    <property type="match status" value="1"/>
</dbReference>
<evidence type="ECO:0000313" key="4">
    <source>
        <dbReference type="EMBL" id="KAK8023870.1"/>
    </source>
</evidence>
<feature type="repeat" description="ANK" evidence="3">
    <location>
        <begin position="238"/>
        <end position="270"/>
    </location>
</feature>
<name>A0ABR1S2G9_9PEZI</name>
<protein>
    <recommendedName>
        <fullName evidence="6">Ankyrin repeat domain-containing protein</fullName>
    </recommendedName>
</protein>
<evidence type="ECO:0000256" key="2">
    <source>
        <dbReference type="ARBA" id="ARBA00023043"/>
    </source>
</evidence>
<organism evidence="4 5">
    <name type="scientific">Apiospora rasikravindrae</name>
    <dbReference type="NCBI Taxonomy" id="990691"/>
    <lineage>
        <taxon>Eukaryota</taxon>
        <taxon>Fungi</taxon>
        <taxon>Dikarya</taxon>
        <taxon>Ascomycota</taxon>
        <taxon>Pezizomycotina</taxon>
        <taxon>Sordariomycetes</taxon>
        <taxon>Xylariomycetidae</taxon>
        <taxon>Amphisphaeriales</taxon>
        <taxon>Apiosporaceae</taxon>
        <taxon>Apiospora</taxon>
    </lineage>
</organism>
<dbReference type="Proteomes" id="UP001444661">
    <property type="component" value="Unassembled WGS sequence"/>
</dbReference>
<dbReference type="PROSITE" id="PS50297">
    <property type="entry name" value="ANK_REP_REGION"/>
    <property type="match status" value="1"/>
</dbReference>
<dbReference type="InterPro" id="IPR002110">
    <property type="entry name" value="Ankyrin_rpt"/>
</dbReference>
<dbReference type="InterPro" id="IPR036770">
    <property type="entry name" value="Ankyrin_rpt-contain_sf"/>
</dbReference>
<evidence type="ECO:0008006" key="6">
    <source>
        <dbReference type="Google" id="ProtNLM"/>
    </source>
</evidence>